<organism evidence="1 2">
    <name type="scientific">Immersiella caudata</name>
    <dbReference type="NCBI Taxonomy" id="314043"/>
    <lineage>
        <taxon>Eukaryota</taxon>
        <taxon>Fungi</taxon>
        <taxon>Dikarya</taxon>
        <taxon>Ascomycota</taxon>
        <taxon>Pezizomycotina</taxon>
        <taxon>Sordariomycetes</taxon>
        <taxon>Sordariomycetidae</taxon>
        <taxon>Sordariales</taxon>
        <taxon>Lasiosphaeriaceae</taxon>
        <taxon>Immersiella</taxon>
    </lineage>
</organism>
<keyword evidence="2" id="KW-1185">Reference proteome</keyword>
<evidence type="ECO:0000313" key="1">
    <source>
        <dbReference type="EMBL" id="KAK0619366.1"/>
    </source>
</evidence>
<dbReference type="EMBL" id="JAULSU010000004">
    <property type="protein sequence ID" value="KAK0619366.1"/>
    <property type="molecule type" value="Genomic_DNA"/>
</dbReference>
<reference evidence="1" key="1">
    <citation type="submission" date="2023-06" db="EMBL/GenBank/DDBJ databases">
        <title>Genome-scale phylogeny and comparative genomics of the fungal order Sordariales.</title>
        <authorList>
            <consortium name="Lawrence Berkeley National Laboratory"/>
            <person name="Hensen N."/>
            <person name="Bonometti L."/>
            <person name="Westerberg I."/>
            <person name="Brannstrom I.O."/>
            <person name="Guillou S."/>
            <person name="Cros-Aarteil S."/>
            <person name="Calhoun S."/>
            <person name="Haridas S."/>
            <person name="Kuo A."/>
            <person name="Mondo S."/>
            <person name="Pangilinan J."/>
            <person name="Riley R."/>
            <person name="Labutti K."/>
            <person name="Andreopoulos B."/>
            <person name="Lipzen A."/>
            <person name="Chen C."/>
            <person name="Yanf M."/>
            <person name="Daum C."/>
            <person name="Ng V."/>
            <person name="Clum A."/>
            <person name="Steindorff A."/>
            <person name="Ohm R."/>
            <person name="Martin F."/>
            <person name="Silar P."/>
            <person name="Natvig D."/>
            <person name="Lalanne C."/>
            <person name="Gautier V."/>
            <person name="Ament-Velasquez S.L."/>
            <person name="Kruys A."/>
            <person name="Hutchinson M.I."/>
            <person name="Powell A.J."/>
            <person name="Barry K."/>
            <person name="Miller A.N."/>
            <person name="Grigoriev I.V."/>
            <person name="Debuchy R."/>
            <person name="Gladieux P."/>
            <person name="Thoren M.H."/>
            <person name="Johannesson H."/>
        </authorList>
    </citation>
    <scope>NUCLEOTIDE SEQUENCE</scope>
    <source>
        <strain evidence="1">CBS 606.72</strain>
    </source>
</reference>
<dbReference type="Proteomes" id="UP001175000">
    <property type="component" value="Unassembled WGS sequence"/>
</dbReference>
<comment type="caution">
    <text evidence="1">The sequence shown here is derived from an EMBL/GenBank/DDBJ whole genome shotgun (WGS) entry which is preliminary data.</text>
</comment>
<proteinExistence type="predicted"/>
<sequence>MFACFPCPLAKSTPPILPDLASASYGWHFSIWLAELLFRRPRPSTFVHRLARGEEFAQWYSAARPKFRCWAEHHLTKTQSSPPSVSTSLLGETWSHISCFWTKISVSVRLTLWVRNCPVSCSVLAPGFLSPSASPMLQPGVSALQIINHPRIRGCCAGRMVGDEYSRLLAVARVALRGRLMSHSSQQTLLQTESVGAFFLYAEIHIMVFLTASPQSLRACDMRQKGVWAGWGSNPGLSLNA</sequence>
<dbReference type="AlphaFoldDB" id="A0AA39WPY2"/>
<gene>
    <name evidence="1" type="ORF">B0T14DRAFT_207123</name>
</gene>
<accession>A0AA39WPY2</accession>
<evidence type="ECO:0000313" key="2">
    <source>
        <dbReference type="Proteomes" id="UP001175000"/>
    </source>
</evidence>
<protein>
    <submittedName>
        <fullName evidence="1">Uncharacterized protein</fullName>
    </submittedName>
</protein>
<name>A0AA39WPY2_9PEZI</name>